<feature type="chain" id="PRO_5037794527" evidence="1">
    <location>
        <begin position="36"/>
        <end position="497"/>
    </location>
</feature>
<accession>A0A927F804</accession>
<evidence type="ECO:0000313" key="3">
    <source>
        <dbReference type="Proteomes" id="UP000622317"/>
    </source>
</evidence>
<sequence>MKHASSQYFGYSLGTLRKTCLASLAGIIATAGAFAASHSDAPLIKQDPQANLTDVYAFVGTKYDDPETKVLNVLVSVRPFSDPGDGVIYERFSTDALYSIHLANPTTGKSFRQYDFRFSSTNSDRAPVLKNPDTILSYGLGTEVGAIQEPGDARQNYTQYYWVAKNRRYLTGALVIPPPNVGANTTPFYNDMDGEAVSGAANLTELDSYTRSTIYDLPSGEAVYAGPREDGFYADTPAIFDLLDSRILDNTGDLSDGLGQDGNGVDGFQGFNVLTYSIQIPISSLPEMSYSDPFFGDAKGVGVYATVSRPSITLRNHRGDYAAGRWVQVNRMGNPLFNEVLVALKDKDAYNRSSPTSDSRYASYATNPEVATLINTVYGTNFQASGRVDLKAVFIPDVLRVNTQTDPVRLPGQEGYSRLGFIGGDTTSGVNSGWPNGRRIGDDVVDIALTAVASGPSYQTITLVGDNVASNDASYHQVFPYLATPHAGPTTDQRESK</sequence>
<dbReference type="InterPro" id="IPR025566">
    <property type="entry name" value="DUF4331"/>
</dbReference>
<gene>
    <name evidence="2" type="ORF">IEN85_08610</name>
</gene>
<evidence type="ECO:0000256" key="1">
    <source>
        <dbReference type="SAM" id="SignalP"/>
    </source>
</evidence>
<dbReference type="AlphaFoldDB" id="A0A927F804"/>
<organism evidence="2 3">
    <name type="scientific">Pelagicoccus enzymogenes</name>
    <dbReference type="NCBI Taxonomy" id="2773457"/>
    <lineage>
        <taxon>Bacteria</taxon>
        <taxon>Pseudomonadati</taxon>
        <taxon>Verrucomicrobiota</taxon>
        <taxon>Opitutia</taxon>
        <taxon>Puniceicoccales</taxon>
        <taxon>Pelagicoccaceae</taxon>
        <taxon>Pelagicoccus</taxon>
    </lineage>
</organism>
<keyword evidence="1" id="KW-0732">Signal</keyword>
<protein>
    <submittedName>
        <fullName evidence="2">DUF4331 domain-containing protein</fullName>
    </submittedName>
</protein>
<proteinExistence type="predicted"/>
<comment type="caution">
    <text evidence="2">The sequence shown here is derived from an EMBL/GenBank/DDBJ whole genome shotgun (WGS) entry which is preliminary data.</text>
</comment>
<dbReference type="RefSeq" id="WP_191616692.1">
    <property type="nucleotide sequence ID" value="NZ_JACYFG010000009.1"/>
</dbReference>
<dbReference type="Pfam" id="PF14224">
    <property type="entry name" value="DUF4331"/>
    <property type="match status" value="1"/>
</dbReference>
<dbReference type="EMBL" id="JACYFG010000009">
    <property type="protein sequence ID" value="MBD5779554.1"/>
    <property type="molecule type" value="Genomic_DNA"/>
</dbReference>
<keyword evidence="3" id="KW-1185">Reference proteome</keyword>
<dbReference type="Proteomes" id="UP000622317">
    <property type="component" value="Unassembled WGS sequence"/>
</dbReference>
<feature type="signal peptide" evidence="1">
    <location>
        <begin position="1"/>
        <end position="35"/>
    </location>
</feature>
<name>A0A927F804_9BACT</name>
<reference evidence="2" key="1">
    <citation type="submission" date="2020-09" db="EMBL/GenBank/DDBJ databases">
        <title>Pelagicoccus enzymogenes sp. nov. with an EPS production, isolated from marine sediment.</title>
        <authorList>
            <person name="Feng X."/>
        </authorList>
    </citation>
    <scope>NUCLEOTIDE SEQUENCE</scope>
    <source>
        <strain evidence="2">NFK12</strain>
    </source>
</reference>
<evidence type="ECO:0000313" key="2">
    <source>
        <dbReference type="EMBL" id="MBD5779554.1"/>
    </source>
</evidence>